<dbReference type="EMBL" id="HBEM01001556">
    <property type="protein sequence ID" value="CAD8430257.1"/>
    <property type="molecule type" value="Transcribed_RNA"/>
</dbReference>
<dbReference type="Gene3D" id="3.10.20.90">
    <property type="entry name" value="Phosphatidylinositol 3-kinase Catalytic Subunit, Chain A, domain 1"/>
    <property type="match status" value="1"/>
</dbReference>
<evidence type="ECO:0000313" key="1">
    <source>
        <dbReference type="EMBL" id="CAD8430257.1"/>
    </source>
</evidence>
<dbReference type="Pfam" id="PF10294">
    <property type="entry name" value="Methyltransf_16"/>
    <property type="match status" value="1"/>
</dbReference>
<protein>
    <recommendedName>
        <fullName evidence="2">Calmodulin-lysine N-methyltransferase</fullName>
    </recommendedName>
</protein>
<accession>A0A7S0CPN0</accession>
<name>A0A7S0CPN0_9EUKA</name>
<sequence length="378" mass="42034">MKQKSVVVRVQGPRGTMRVNASPDDTIDMLRHQVERRIARRMEDTYLGSGTRVRARVPSVDEKDEDIYLVRERMRGDGVQPSDAYLKPSDTLAEAGISHGSLIYWTNIPGTQAAKTNPKHVLSVYRYSFGNNIDIDLQHRPPGTFTFDSGESLWGGSRLLCEYILQKMRDRWKKCPPESTIELGAGIGLVSILASRCGLRKVVSTDGNPKVMSVLMANISKNKVESKEGAVSSLRLRWGNQNDIKSAIHHAFASRKGFQLVLASNTLYTELSIDPFFSTVRDILNSKGELLLSRSLRKPSIEQRIRKSAKSNGLKLVSSIQGKELEIIAAKSVQNSRLLTQTQTPVKTSTTTTTVGYPLHATEVSASGYVIERYRSII</sequence>
<dbReference type="Gene3D" id="3.40.50.150">
    <property type="entry name" value="Vaccinia Virus protein VP39"/>
    <property type="match status" value="1"/>
</dbReference>
<dbReference type="SUPFAM" id="SSF53335">
    <property type="entry name" value="S-adenosyl-L-methionine-dependent methyltransferases"/>
    <property type="match status" value="1"/>
</dbReference>
<evidence type="ECO:0008006" key="2">
    <source>
        <dbReference type="Google" id="ProtNLM"/>
    </source>
</evidence>
<dbReference type="InterPro" id="IPR029063">
    <property type="entry name" value="SAM-dependent_MTases_sf"/>
</dbReference>
<dbReference type="AlphaFoldDB" id="A0A7S0CPN0"/>
<gene>
    <name evidence="1" type="ORF">LAMO00422_LOCUS1117</name>
</gene>
<dbReference type="PANTHER" id="PTHR14614">
    <property type="entry name" value="HEPATOCELLULAR CARCINOMA-ASSOCIATED ANTIGEN"/>
    <property type="match status" value="1"/>
</dbReference>
<organism evidence="1">
    <name type="scientific">Amorphochlora amoebiformis</name>
    <dbReference type="NCBI Taxonomy" id="1561963"/>
    <lineage>
        <taxon>Eukaryota</taxon>
        <taxon>Sar</taxon>
        <taxon>Rhizaria</taxon>
        <taxon>Cercozoa</taxon>
        <taxon>Chlorarachniophyceae</taxon>
        <taxon>Amorphochlora</taxon>
    </lineage>
</organism>
<dbReference type="InterPro" id="IPR019410">
    <property type="entry name" value="Methyltransf_16"/>
</dbReference>
<dbReference type="CDD" id="cd02440">
    <property type="entry name" value="AdoMet_MTases"/>
    <property type="match status" value="1"/>
</dbReference>
<reference evidence="1" key="1">
    <citation type="submission" date="2021-01" db="EMBL/GenBank/DDBJ databases">
        <authorList>
            <person name="Corre E."/>
            <person name="Pelletier E."/>
            <person name="Niang G."/>
            <person name="Scheremetjew M."/>
            <person name="Finn R."/>
            <person name="Kale V."/>
            <person name="Holt S."/>
            <person name="Cochrane G."/>
            <person name="Meng A."/>
            <person name="Brown T."/>
            <person name="Cohen L."/>
        </authorList>
    </citation>
    <scope>NUCLEOTIDE SEQUENCE</scope>
    <source>
        <strain evidence="1">CCMP2058</strain>
    </source>
</reference>
<proteinExistence type="predicted"/>